<accession>A0A067T2R9</accession>
<feature type="transmembrane region" description="Helical" evidence="1">
    <location>
        <begin position="107"/>
        <end position="138"/>
    </location>
</feature>
<name>A0A067T2R9_GALM3</name>
<feature type="transmembrane region" description="Helical" evidence="1">
    <location>
        <begin position="296"/>
        <end position="317"/>
    </location>
</feature>
<keyword evidence="1" id="KW-1133">Transmembrane helix</keyword>
<dbReference type="EMBL" id="KL142383">
    <property type="protein sequence ID" value="KDR74244.1"/>
    <property type="molecule type" value="Genomic_DNA"/>
</dbReference>
<proteinExistence type="predicted"/>
<evidence type="ECO:0000256" key="1">
    <source>
        <dbReference type="SAM" id="Phobius"/>
    </source>
</evidence>
<organism evidence="2 3">
    <name type="scientific">Galerina marginata (strain CBS 339.88)</name>
    <dbReference type="NCBI Taxonomy" id="685588"/>
    <lineage>
        <taxon>Eukaryota</taxon>
        <taxon>Fungi</taxon>
        <taxon>Dikarya</taxon>
        <taxon>Basidiomycota</taxon>
        <taxon>Agaricomycotina</taxon>
        <taxon>Agaricomycetes</taxon>
        <taxon>Agaricomycetidae</taxon>
        <taxon>Agaricales</taxon>
        <taxon>Agaricineae</taxon>
        <taxon>Strophariaceae</taxon>
        <taxon>Galerina</taxon>
    </lineage>
</organism>
<keyword evidence="3" id="KW-1185">Reference proteome</keyword>
<dbReference type="OrthoDB" id="3268450at2759"/>
<dbReference type="HOGENOM" id="CLU_826520_0_0_1"/>
<evidence type="ECO:0000313" key="3">
    <source>
        <dbReference type="Proteomes" id="UP000027222"/>
    </source>
</evidence>
<dbReference type="Proteomes" id="UP000027222">
    <property type="component" value="Unassembled WGS sequence"/>
</dbReference>
<feature type="transmembrane region" description="Helical" evidence="1">
    <location>
        <begin position="37"/>
        <end position="57"/>
    </location>
</feature>
<keyword evidence="1" id="KW-0812">Transmembrane</keyword>
<reference evidence="3" key="1">
    <citation type="journal article" date="2014" name="Proc. Natl. Acad. Sci. U.S.A.">
        <title>Extensive sampling of basidiomycete genomes demonstrates inadequacy of the white-rot/brown-rot paradigm for wood decay fungi.</title>
        <authorList>
            <person name="Riley R."/>
            <person name="Salamov A.A."/>
            <person name="Brown D.W."/>
            <person name="Nagy L.G."/>
            <person name="Floudas D."/>
            <person name="Held B.W."/>
            <person name="Levasseur A."/>
            <person name="Lombard V."/>
            <person name="Morin E."/>
            <person name="Otillar R."/>
            <person name="Lindquist E.A."/>
            <person name="Sun H."/>
            <person name="LaButti K.M."/>
            <person name="Schmutz J."/>
            <person name="Jabbour D."/>
            <person name="Luo H."/>
            <person name="Baker S.E."/>
            <person name="Pisabarro A.G."/>
            <person name="Walton J.D."/>
            <person name="Blanchette R.A."/>
            <person name="Henrissat B."/>
            <person name="Martin F."/>
            <person name="Cullen D."/>
            <person name="Hibbett D.S."/>
            <person name="Grigoriev I.V."/>
        </authorList>
    </citation>
    <scope>NUCLEOTIDE SEQUENCE [LARGE SCALE GENOMIC DNA]</scope>
    <source>
        <strain evidence="3">CBS 339.88</strain>
    </source>
</reference>
<evidence type="ECO:0000313" key="2">
    <source>
        <dbReference type="EMBL" id="KDR74244.1"/>
    </source>
</evidence>
<sequence>MNFAWQLLGLFSVQRPSYVSEEKLFGRYAGYHTPVVTTYRLLVCSAVVSFGMSKAMLGYYGSSTALTWTDWALAVPITTCLYILGLYEYNSLNVWSSFFQADQSEILYSATIFIKYIAEILLVFSGTFGMTYGMWLMLQHPSWQIARAEDDKVTFRTRLDDWSTFGCRLFILDFILLTIACGATALFFILRSVVRDVTERGSLVRKVLRIVRRPILHVAKVVVPSLAERSPHPVSSYNRFHYIFTFLKRTFRVFIRITLYLVGLVGCLTFNLISLGTMLVWYDVMNDKKVSLFKRMIFAGVLLLTGFGTLSFTFQFLDFISLSLITGLKDDSLIGS</sequence>
<feature type="transmembrane region" description="Helical" evidence="1">
    <location>
        <begin position="257"/>
        <end position="284"/>
    </location>
</feature>
<protein>
    <submittedName>
        <fullName evidence="2">Uncharacterized protein</fullName>
    </submittedName>
</protein>
<feature type="transmembrane region" description="Helical" evidence="1">
    <location>
        <begin position="165"/>
        <end position="190"/>
    </location>
</feature>
<feature type="transmembrane region" description="Helical" evidence="1">
    <location>
        <begin position="69"/>
        <end position="87"/>
    </location>
</feature>
<gene>
    <name evidence="2" type="ORF">GALMADRAFT_572950</name>
</gene>
<keyword evidence="1" id="KW-0472">Membrane</keyword>
<dbReference type="AlphaFoldDB" id="A0A067T2R9"/>